<evidence type="ECO:0000256" key="2">
    <source>
        <dbReference type="SAM" id="SignalP"/>
    </source>
</evidence>
<keyword evidence="4" id="KW-1185">Reference proteome</keyword>
<dbReference type="Proteomes" id="UP000189004">
    <property type="component" value="Unassembled WGS sequence"/>
</dbReference>
<dbReference type="OrthoDB" id="3429848at2"/>
<feature type="signal peptide" evidence="2">
    <location>
        <begin position="1"/>
        <end position="35"/>
    </location>
</feature>
<dbReference type="AlphaFoldDB" id="A0A1V3C934"/>
<evidence type="ECO:0000256" key="1">
    <source>
        <dbReference type="SAM" id="Phobius"/>
    </source>
</evidence>
<dbReference type="RefSeq" id="WP_143832866.1">
    <property type="nucleotide sequence ID" value="NZ_MCOK01000001.1"/>
</dbReference>
<name>A0A1V3C934_9ACTN</name>
<keyword evidence="1" id="KW-1133">Transmembrane helix</keyword>
<feature type="transmembrane region" description="Helical" evidence="1">
    <location>
        <begin position="480"/>
        <end position="503"/>
    </location>
</feature>
<dbReference type="EMBL" id="MCOK01000001">
    <property type="protein sequence ID" value="OOC57036.1"/>
    <property type="molecule type" value="Genomic_DNA"/>
</dbReference>
<proteinExistence type="predicted"/>
<dbReference type="STRING" id="501010.NOSIN_06340"/>
<sequence length="670" mass="71141">MRPPFPATAVRRALSFLTVPLLAVLVVLPAAPAHAGPEDRPEGGVSDAEYFAGLLEQRPEGEAVVVHESLAGDYDLAELERSLNDSFGRLDVPYHVVASAVPENASWGRPFLSALQDRVGEPGLYVLLKPGASRVQAMARQVDLPVEEADRVLSWESAFTYYTPLDTMADTFVDTLTAPDLAERAEPRWYAALPAGWWLKHRIDELGLRTVSGPAALGEATAVTAGMTVTVWLLLTAVRSGRRGRATAVGLTARPPGDRALAAGRTLVLLAGTATVAASLIHLNTSALPKEEEQVGPPRPSLAPYVTSTVRVDRVAAQMRDDPLYVDPLAGESAEALSGIAERVAGIEPPVYTAVLPMSRSDESGGDPEVFAHALHHAMDENGVFVVVSAEAGTAPEVKAALFGVALPEEAGRYPLTDVTGTRFDYTAAQALDELLDELEKVSAAPEKEPPVPSWIEWGTEPAPEPSKLSEFASGDFGKALFAVGPLSALAVLALVWSALGAVTRMDTVPGRLLRPRADRAVRRAAKAVQKAPADRAGLDGALRETDAAMAVLGGEPDELDLVGVVVLADRAVRRLDSDPDTAAGAGAPVCMVNPLHGPSVLHGPRHRQPVCASCALLSDRMRERRTLRVAVPPGGRRPHLELDRRWVVTGYGAGGRLDAEDLMGESHVR</sequence>
<keyword evidence="2" id="KW-0732">Signal</keyword>
<protein>
    <submittedName>
        <fullName evidence="3">Uncharacterized protein</fullName>
    </submittedName>
</protein>
<keyword evidence="1" id="KW-0472">Membrane</keyword>
<gene>
    <name evidence="3" type="ORF">NOSIN_06340</name>
</gene>
<comment type="caution">
    <text evidence="3">The sequence shown here is derived from an EMBL/GenBank/DDBJ whole genome shotgun (WGS) entry which is preliminary data.</text>
</comment>
<organism evidence="3 4">
    <name type="scientific">Nocardiopsis sinuspersici</name>
    <dbReference type="NCBI Taxonomy" id="501010"/>
    <lineage>
        <taxon>Bacteria</taxon>
        <taxon>Bacillati</taxon>
        <taxon>Actinomycetota</taxon>
        <taxon>Actinomycetes</taxon>
        <taxon>Streptosporangiales</taxon>
        <taxon>Nocardiopsidaceae</taxon>
        <taxon>Nocardiopsis</taxon>
    </lineage>
</organism>
<feature type="chain" id="PRO_5012007973" evidence="2">
    <location>
        <begin position="36"/>
        <end position="670"/>
    </location>
</feature>
<accession>A0A1V3C934</accession>
<reference evidence="4" key="1">
    <citation type="submission" date="2016-08" db="EMBL/GenBank/DDBJ databases">
        <authorList>
            <person name="Tokovenko B."/>
            <person name="Kalinowski J."/>
        </authorList>
    </citation>
    <scope>NUCLEOTIDE SEQUENCE [LARGE SCALE GENOMIC DNA]</scope>
    <source>
        <strain evidence="4">UTMC102</strain>
    </source>
</reference>
<keyword evidence="1" id="KW-0812">Transmembrane</keyword>
<evidence type="ECO:0000313" key="3">
    <source>
        <dbReference type="EMBL" id="OOC57036.1"/>
    </source>
</evidence>
<evidence type="ECO:0000313" key="4">
    <source>
        <dbReference type="Proteomes" id="UP000189004"/>
    </source>
</evidence>